<evidence type="ECO:0000313" key="3">
    <source>
        <dbReference type="Proteomes" id="UP000266841"/>
    </source>
</evidence>
<accession>K0R173</accession>
<proteinExistence type="predicted"/>
<dbReference type="EMBL" id="AGNL01048411">
    <property type="protein sequence ID" value="EJK45580.1"/>
    <property type="molecule type" value="Genomic_DNA"/>
</dbReference>
<sequence>MMMIAARPRPHKIRGGGNREATKTCRSTTSSRPGWGAAAAPRRLHGRPYGPALPDELRGLRRRGRPRAVPAAVRERGRRGERDDDADKLMNRVMKKGRQKMYGHDDSESMALFVEKLVEWKQKGGYYNIVCSGDGTLESWAGQLPLEVSLAKQDLKLDTKGAVAATDGGPAWPIVVELFQQIHIKDTWHASKNGDKAAPPVSANKKLHYKFKDDLNHALYDVMAPEELDAHLKRMLVEYGEYDRNYNWVVDLWNDREKSCATYTTKYFMCSEKGAASRSESMMTQLKAGGTLKADMRAWTLVENAERHKQNVKSYERDASEEISKLIQSKQFLSKHARDREDGECAHMTGMIIESCKENAKNPFVANHSDRQTWLGLAKAQVGKTVTGTDLGSATPGAMFACIHNLDSHSFLDQSKWKPFILKKESDIVWQVLDKSGVFVMRVHESEDEGPSKEWGGEGSWYRNPTEQDIISEQEKSTVPHNNANDEISTAVNRSSSEDISTALSPINEDRASTAGLTTGSVRSSSCCVGYGVSYWEQAGCKCEGHFHEELVAQWKIDGLGSKSLPHFLQADSTQSTSIKRISEKPAVPAKKPERKAALTNVTANIIELASKRKDVYASVMPQLKQILRNASLMAGSKSEKAEQAKAVVDKEKVDLPMAPQSVKRTSADDVNLANQNQKRMKRRKMKKKTNSYGDSAQYRDILDIPTATYPPRCTRLDDNNLDIPTLVPTQLRTVRNDPDIKDSAQDRDNFNLLTATYPPRRTRLGVPATYRPRRTDLDALAPTKRLGSGPRQPRRTDRDVPTSTYPYRPRRTGQKTPAILPNHYSAANGGPSYCERVK</sequence>
<name>K0R173_THAOC</name>
<evidence type="ECO:0000313" key="2">
    <source>
        <dbReference type="EMBL" id="EJK45580.1"/>
    </source>
</evidence>
<evidence type="ECO:0000256" key="1">
    <source>
        <dbReference type="SAM" id="MobiDB-lite"/>
    </source>
</evidence>
<comment type="caution">
    <text evidence="2">The sequence shown here is derived from an EMBL/GenBank/DDBJ whole genome shotgun (WGS) entry which is preliminary data.</text>
</comment>
<gene>
    <name evidence="2" type="ORF">THAOC_35799</name>
</gene>
<feature type="region of interest" description="Disordered" evidence="1">
    <location>
        <begin position="1"/>
        <end position="85"/>
    </location>
</feature>
<dbReference type="Proteomes" id="UP000266841">
    <property type="component" value="Unassembled WGS sequence"/>
</dbReference>
<feature type="compositionally biased region" description="Basic and acidic residues" evidence="1">
    <location>
        <begin position="73"/>
        <end position="85"/>
    </location>
</feature>
<feature type="region of interest" description="Disordered" evidence="1">
    <location>
        <begin position="775"/>
        <end position="839"/>
    </location>
</feature>
<dbReference type="AlphaFoldDB" id="K0R173"/>
<organism evidence="2 3">
    <name type="scientific">Thalassiosira oceanica</name>
    <name type="common">Marine diatom</name>
    <dbReference type="NCBI Taxonomy" id="159749"/>
    <lineage>
        <taxon>Eukaryota</taxon>
        <taxon>Sar</taxon>
        <taxon>Stramenopiles</taxon>
        <taxon>Ochrophyta</taxon>
        <taxon>Bacillariophyta</taxon>
        <taxon>Coscinodiscophyceae</taxon>
        <taxon>Thalassiosirophycidae</taxon>
        <taxon>Thalassiosirales</taxon>
        <taxon>Thalassiosiraceae</taxon>
        <taxon>Thalassiosira</taxon>
    </lineage>
</organism>
<reference evidence="2 3" key="1">
    <citation type="journal article" date="2012" name="Genome Biol.">
        <title>Genome and low-iron response of an oceanic diatom adapted to chronic iron limitation.</title>
        <authorList>
            <person name="Lommer M."/>
            <person name="Specht M."/>
            <person name="Roy A.S."/>
            <person name="Kraemer L."/>
            <person name="Andreson R."/>
            <person name="Gutowska M.A."/>
            <person name="Wolf J."/>
            <person name="Bergner S.V."/>
            <person name="Schilhabel M.B."/>
            <person name="Klostermeier U.C."/>
            <person name="Beiko R.G."/>
            <person name="Rosenstiel P."/>
            <person name="Hippler M."/>
            <person name="Laroche J."/>
        </authorList>
    </citation>
    <scope>NUCLEOTIDE SEQUENCE [LARGE SCALE GENOMIC DNA]</scope>
    <source>
        <strain evidence="2 3">CCMP1005</strain>
    </source>
</reference>
<keyword evidence="3" id="KW-1185">Reference proteome</keyword>
<protein>
    <submittedName>
        <fullName evidence="2">Uncharacterized protein</fullName>
    </submittedName>
</protein>
<dbReference type="eggNOG" id="ENOG502SWE2">
    <property type="taxonomic scope" value="Eukaryota"/>
</dbReference>